<organism evidence="1 2">
    <name type="scientific">Araneus ventricosus</name>
    <name type="common">Orbweaver spider</name>
    <name type="synonym">Epeira ventricosa</name>
    <dbReference type="NCBI Taxonomy" id="182803"/>
    <lineage>
        <taxon>Eukaryota</taxon>
        <taxon>Metazoa</taxon>
        <taxon>Ecdysozoa</taxon>
        <taxon>Arthropoda</taxon>
        <taxon>Chelicerata</taxon>
        <taxon>Arachnida</taxon>
        <taxon>Araneae</taxon>
        <taxon>Araneomorphae</taxon>
        <taxon>Entelegynae</taxon>
        <taxon>Araneoidea</taxon>
        <taxon>Araneidae</taxon>
        <taxon>Araneus</taxon>
    </lineage>
</organism>
<dbReference type="EMBL" id="BGPR01003334">
    <property type="protein sequence ID" value="GBM86727.1"/>
    <property type="molecule type" value="Genomic_DNA"/>
</dbReference>
<evidence type="ECO:0000313" key="2">
    <source>
        <dbReference type="Proteomes" id="UP000499080"/>
    </source>
</evidence>
<protein>
    <submittedName>
        <fullName evidence="1">Uncharacterized protein</fullName>
    </submittedName>
</protein>
<proteinExistence type="predicted"/>
<sequence length="115" mass="13430">MANLKNLLRELFTYAPVHRRNKTFYPDSCMEKECTFYRNSRNELIPMPCRRLQEAANYVPTLSDFGAVPFFLLVLCFYCSYSSDLLYSQPFSFSFTSSSSRSIEHVAKRVLGRLE</sequence>
<dbReference type="Proteomes" id="UP000499080">
    <property type="component" value="Unassembled WGS sequence"/>
</dbReference>
<dbReference type="AlphaFoldDB" id="A0A4Y2J9H1"/>
<keyword evidence="2" id="KW-1185">Reference proteome</keyword>
<reference evidence="1 2" key="1">
    <citation type="journal article" date="2019" name="Sci. Rep.">
        <title>Orb-weaving spider Araneus ventricosus genome elucidates the spidroin gene catalogue.</title>
        <authorList>
            <person name="Kono N."/>
            <person name="Nakamura H."/>
            <person name="Ohtoshi R."/>
            <person name="Moran D.A.P."/>
            <person name="Shinohara A."/>
            <person name="Yoshida Y."/>
            <person name="Fujiwara M."/>
            <person name="Mori M."/>
            <person name="Tomita M."/>
            <person name="Arakawa K."/>
        </authorList>
    </citation>
    <scope>NUCLEOTIDE SEQUENCE [LARGE SCALE GENOMIC DNA]</scope>
</reference>
<gene>
    <name evidence="1" type="ORF">AVEN_191884_1</name>
</gene>
<name>A0A4Y2J9H1_ARAVE</name>
<comment type="caution">
    <text evidence="1">The sequence shown here is derived from an EMBL/GenBank/DDBJ whole genome shotgun (WGS) entry which is preliminary data.</text>
</comment>
<evidence type="ECO:0000313" key="1">
    <source>
        <dbReference type="EMBL" id="GBM86727.1"/>
    </source>
</evidence>
<accession>A0A4Y2J9H1</accession>